<evidence type="ECO:0000313" key="1">
    <source>
        <dbReference type="EMBL" id="RIB02036.1"/>
    </source>
</evidence>
<protein>
    <submittedName>
        <fullName evidence="1">Uncharacterized protein</fullName>
    </submittedName>
</protein>
<dbReference type="Gene3D" id="3.10.20.90">
    <property type="entry name" value="Phosphatidylinositol 3-kinase Catalytic Subunit, Chain A, domain 1"/>
    <property type="match status" value="1"/>
</dbReference>
<dbReference type="SUPFAM" id="SSF54236">
    <property type="entry name" value="Ubiquitin-like"/>
    <property type="match status" value="1"/>
</dbReference>
<dbReference type="EMBL" id="QKWP01002846">
    <property type="protein sequence ID" value="RIB02036.1"/>
    <property type="molecule type" value="Genomic_DNA"/>
</dbReference>
<comment type="caution">
    <text evidence="1">The sequence shown here is derived from an EMBL/GenBank/DDBJ whole genome shotgun (WGS) entry which is preliminary data.</text>
</comment>
<reference evidence="1 2" key="1">
    <citation type="submission" date="2018-06" db="EMBL/GenBank/DDBJ databases">
        <title>Comparative genomics reveals the genomic features of Rhizophagus irregularis, R. cerebriforme, R. diaphanum and Gigaspora rosea, and their symbiotic lifestyle signature.</title>
        <authorList>
            <person name="Morin E."/>
            <person name="San Clemente H."/>
            <person name="Chen E.C.H."/>
            <person name="De La Providencia I."/>
            <person name="Hainaut M."/>
            <person name="Kuo A."/>
            <person name="Kohler A."/>
            <person name="Murat C."/>
            <person name="Tang N."/>
            <person name="Roy S."/>
            <person name="Loubradou J."/>
            <person name="Henrissat B."/>
            <person name="Grigoriev I.V."/>
            <person name="Corradi N."/>
            <person name="Roux C."/>
            <person name="Martin F.M."/>
        </authorList>
    </citation>
    <scope>NUCLEOTIDE SEQUENCE [LARGE SCALE GENOMIC DNA]</scope>
    <source>
        <strain evidence="1 2">DAOM 194757</strain>
    </source>
</reference>
<dbReference type="CDD" id="cd17039">
    <property type="entry name" value="Ubl_ubiquitin_like"/>
    <property type="match status" value="1"/>
</dbReference>
<accession>A0A397U4Q4</accession>
<keyword evidence="2" id="KW-1185">Reference proteome</keyword>
<gene>
    <name evidence="1" type="ORF">C2G38_2229018</name>
</gene>
<dbReference type="Proteomes" id="UP000266673">
    <property type="component" value="Unassembled WGS sequence"/>
</dbReference>
<evidence type="ECO:0000313" key="2">
    <source>
        <dbReference type="Proteomes" id="UP000266673"/>
    </source>
</evidence>
<dbReference type="AlphaFoldDB" id="A0A397U4Q4"/>
<dbReference type="InterPro" id="IPR029071">
    <property type="entry name" value="Ubiquitin-like_domsf"/>
</dbReference>
<sequence length="168" mass="19002">MTALPLIAAAVSSMTDYPVKTYNECIAEGLDLDKILDIELIHKYSIPESNDTVLGSKKKLQSMFDIKLKNICLSFSCKPLEDHRTLDDNKWLETDKNSWPVSFHGTSKDAAENIAQDSCSASSSINNKTNFGGQTQKEAWDNYNFDGKYYSIRCKYFLCPGREKYQST</sequence>
<proteinExistence type="predicted"/>
<dbReference type="OrthoDB" id="10557248at2759"/>
<name>A0A397U4Q4_9GLOM</name>
<organism evidence="1 2">
    <name type="scientific">Gigaspora rosea</name>
    <dbReference type="NCBI Taxonomy" id="44941"/>
    <lineage>
        <taxon>Eukaryota</taxon>
        <taxon>Fungi</taxon>
        <taxon>Fungi incertae sedis</taxon>
        <taxon>Mucoromycota</taxon>
        <taxon>Glomeromycotina</taxon>
        <taxon>Glomeromycetes</taxon>
        <taxon>Diversisporales</taxon>
        <taxon>Gigasporaceae</taxon>
        <taxon>Gigaspora</taxon>
    </lineage>
</organism>